<evidence type="ECO:0000313" key="4">
    <source>
        <dbReference type="Proteomes" id="UP001444661"/>
    </source>
</evidence>
<comment type="similarity">
    <text evidence="1">Belongs to the methyltransferase superfamily. LaeA methyltransferase family.</text>
</comment>
<sequence>MDSDEADRDENAGANRENRDSGVGDIAIASKDEKVTLSSLPHEAGLAEPSATLFTHECSFIALEHQIWLLTLEGKLYLSPIDQVYNVLDICTGTGLWAISMAHQFPGARIIGNDLSPITPPRIPENCQFEVEDVEEFPWVYSHKFDFIHARSVFACFDNTQRVINEAVESLEDDGWLEIQDWLVPMRCDDGSWDGTAVGPQTVRLRNPNTTICVLIDLSKIKRLVDTGAECLQKAGRVDHTGQLPDMFRKAGLVDVKEETILWPMNPWAKGQRNKEAGLLWMELNKEGLESMTLALLTRYGDMSKDEAMELITMARVDLRDTKIHAYLPATIVMGRKAP</sequence>
<dbReference type="PANTHER" id="PTHR43591">
    <property type="entry name" value="METHYLTRANSFERASE"/>
    <property type="match status" value="1"/>
</dbReference>
<proteinExistence type="inferred from homology"/>
<feature type="region of interest" description="Disordered" evidence="2">
    <location>
        <begin position="1"/>
        <end position="25"/>
    </location>
</feature>
<dbReference type="Proteomes" id="UP001444661">
    <property type="component" value="Unassembled WGS sequence"/>
</dbReference>
<dbReference type="Gene3D" id="3.40.50.150">
    <property type="entry name" value="Vaccinia Virus protein VP39"/>
    <property type="match status" value="1"/>
</dbReference>
<dbReference type="InterPro" id="IPR029063">
    <property type="entry name" value="SAM-dependent_MTases_sf"/>
</dbReference>
<dbReference type="EMBL" id="JAQQWK010000001">
    <property type="protein sequence ID" value="KAK8055160.1"/>
    <property type="molecule type" value="Genomic_DNA"/>
</dbReference>
<accession>A0ABR1UAR1</accession>
<dbReference type="Pfam" id="PF13489">
    <property type="entry name" value="Methyltransf_23"/>
    <property type="match status" value="1"/>
</dbReference>
<dbReference type="PANTHER" id="PTHR43591:SF102">
    <property type="entry name" value="S-ADENOSYL-L-METHIONINE-DEPENDENT METHYLTRANSFERASE"/>
    <property type="match status" value="1"/>
</dbReference>
<dbReference type="CDD" id="cd02440">
    <property type="entry name" value="AdoMet_MTases"/>
    <property type="match status" value="1"/>
</dbReference>
<evidence type="ECO:0000256" key="1">
    <source>
        <dbReference type="ARBA" id="ARBA00038158"/>
    </source>
</evidence>
<dbReference type="SUPFAM" id="SSF53335">
    <property type="entry name" value="S-adenosyl-L-methionine-dependent methyltransferases"/>
    <property type="match status" value="1"/>
</dbReference>
<gene>
    <name evidence="3" type="ORF">PG993_000387</name>
</gene>
<evidence type="ECO:0000313" key="3">
    <source>
        <dbReference type="EMBL" id="KAK8055160.1"/>
    </source>
</evidence>
<keyword evidence="4" id="KW-1185">Reference proteome</keyword>
<reference evidence="3 4" key="1">
    <citation type="submission" date="2023-01" db="EMBL/GenBank/DDBJ databases">
        <title>Analysis of 21 Apiospora genomes using comparative genomics revels a genus with tremendous synthesis potential of carbohydrate active enzymes and secondary metabolites.</title>
        <authorList>
            <person name="Sorensen T."/>
        </authorList>
    </citation>
    <scope>NUCLEOTIDE SEQUENCE [LARGE SCALE GENOMIC DNA]</scope>
    <source>
        <strain evidence="3 4">CBS 33761</strain>
    </source>
</reference>
<name>A0ABR1UAR1_9PEZI</name>
<evidence type="ECO:0008006" key="5">
    <source>
        <dbReference type="Google" id="ProtNLM"/>
    </source>
</evidence>
<comment type="caution">
    <text evidence="3">The sequence shown here is derived from an EMBL/GenBank/DDBJ whole genome shotgun (WGS) entry which is preliminary data.</text>
</comment>
<protein>
    <recommendedName>
        <fullName evidence="5">Methyltransferase</fullName>
    </recommendedName>
</protein>
<organism evidence="3 4">
    <name type="scientific">Apiospora rasikravindrae</name>
    <dbReference type="NCBI Taxonomy" id="990691"/>
    <lineage>
        <taxon>Eukaryota</taxon>
        <taxon>Fungi</taxon>
        <taxon>Dikarya</taxon>
        <taxon>Ascomycota</taxon>
        <taxon>Pezizomycotina</taxon>
        <taxon>Sordariomycetes</taxon>
        <taxon>Xylariomycetidae</taxon>
        <taxon>Amphisphaeriales</taxon>
        <taxon>Apiosporaceae</taxon>
        <taxon>Apiospora</taxon>
    </lineage>
</organism>
<evidence type="ECO:0000256" key="2">
    <source>
        <dbReference type="SAM" id="MobiDB-lite"/>
    </source>
</evidence>